<keyword evidence="2" id="KW-1185">Reference proteome</keyword>
<accession>A0A4Y2H8P4</accession>
<proteinExistence type="predicted"/>
<evidence type="ECO:0000313" key="1">
    <source>
        <dbReference type="EMBL" id="GBM61316.1"/>
    </source>
</evidence>
<protein>
    <submittedName>
        <fullName evidence="1">Uncharacterized protein</fullName>
    </submittedName>
</protein>
<dbReference type="AlphaFoldDB" id="A0A4Y2H8P4"/>
<dbReference type="Proteomes" id="UP000499080">
    <property type="component" value="Unassembled WGS sequence"/>
</dbReference>
<evidence type="ECO:0000313" key="2">
    <source>
        <dbReference type="Proteomes" id="UP000499080"/>
    </source>
</evidence>
<organism evidence="1 2">
    <name type="scientific">Araneus ventricosus</name>
    <name type="common">Orbweaver spider</name>
    <name type="synonym">Epeira ventricosa</name>
    <dbReference type="NCBI Taxonomy" id="182803"/>
    <lineage>
        <taxon>Eukaryota</taxon>
        <taxon>Metazoa</taxon>
        <taxon>Ecdysozoa</taxon>
        <taxon>Arthropoda</taxon>
        <taxon>Chelicerata</taxon>
        <taxon>Arachnida</taxon>
        <taxon>Araneae</taxon>
        <taxon>Araneomorphae</taxon>
        <taxon>Entelegynae</taxon>
        <taxon>Araneoidea</taxon>
        <taxon>Araneidae</taxon>
        <taxon>Araneus</taxon>
    </lineage>
</organism>
<name>A0A4Y2H8P4_ARAVE</name>
<comment type="caution">
    <text evidence="1">The sequence shown here is derived from an EMBL/GenBank/DDBJ whole genome shotgun (WGS) entry which is preliminary data.</text>
</comment>
<gene>
    <name evidence="1" type="ORF">AVEN_9588_1</name>
</gene>
<reference evidence="1 2" key="1">
    <citation type="journal article" date="2019" name="Sci. Rep.">
        <title>Orb-weaving spider Araneus ventricosus genome elucidates the spidroin gene catalogue.</title>
        <authorList>
            <person name="Kono N."/>
            <person name="Nakamura H."/>
            <person name="Ohtoshi R."/>
            <person name="Moran D.A.P."/>
            <person name="Shinohara A."/>
            <person name="Yoshida Y."/>
            <person name="Fujiwara M."/>
            <person name="Mori M."/>
            <person name="Tomita M."/>
            <person name="Arakawa K."/>
        </authorList>
    </citation>
    <scope>NUCLEOTIDE SEQUENCE [LARGE SCALE GENOMIC DNA]</scope>
</reference>
<sequence length="83" mass="9249">MPRAGNCLPQLDSVVAGAVGAKLYLNSHGFFYYRHRFQNMLVSSFPIYQTDNLEKMSPFAIEKRLAGIDGSLKSVKNLLCCCC</sequence>
<dbReference type="EMBL" id="BGPR01001762">
    <property type="protein sequence ID" value="GBM61316.1"/>
    <property type="molecule type" value="Genomic_DNA"/>
</dbReference>